<protein>
    <submittedName>
        <fullName evidence="1">Uncharacterized protein</fullName>
    </submittedName>
</protein>
<evidence type="ECO:0000313" key="1">
    <source>
        <dbReference type="EMBL" id="QHU02297.1"/>
    </source>
</evidence>
<dbReference type="AlphaFoldDB" id="A0A6C0JCL3"/>
<organism evidence="1">
    <name type="scientific">viral metagenome</name>
    <dbReference type="NCBI Taxonomy" id="1070528"/>
    <lineage>
        <taxon>unclassified sequences</taxon>
        <taxon>metagenomes</taxon>
        <taxon>organismal metagenomes</taxon>
    </lineage>
</organism>
<proteinExistence type="predicted"/>
<dbReference type="EMBL" id="MN740355">
    <property type="protein sequence ID" value="QHU02297.1"/>
    <property type="molecule type" value="Genomic_DNA"/>
</dbReference>
<reference evidence="1" key="1">
    <citation type="journal article" date="2020" name="Nature">
        <title>Giant virus diversity and host interactions through global metagenomics.</title>
        <authorList>
            <person name="Schulz F."/>
            <person name="Roux S."/>
            <person name="Paez-Espino D."/>
            <person name="Jungbluth S."/>
            <person name="Walsh D.A."/>
            <person name="Denef V.J."/>
            <person name="McMahon K.D."/>
            <person name="Konstantinidis K.T."/>
            <person name="Eloe-Fadrosh E.A."/>
            <person name="Kyrpides N.C."/>
            <person name="Woyke T."/>
        </authorList>
    </citation>
    <scope>NUCLEOTIDE SEQUENCE</scope>
    <source>
        <strain evidence="1">GVMAG-M-3300025880-75</strain>
    </source>
</reference>
<name>A0A6C0JCL3_9ZZZZ</name>
<accession>A0A6C0JCL3</accession>
<sequence length="83" mass="9477">MVLGLILYEAIDLLYNIGSLTVNGTISVYNWYYAIQKIPKEKGDRNVIIKIGNLEKNYLQMGPTKIMKKQKKGNKKTEITNSL</sequence>